<reference evidence="2 3" key="1">
    <citation type="submission" date="2024-04" db="EMBL/GenBank/DDBJ databases">
        <authorList>
            <person name="Rising A."/>
            <person name="Reimegard J."/>
            <person name="Sonavane S."/>
            <person name="Akerstrom W."/>
            <person name="Nylinder S."/>
            <person name="Hedman E."/>
            <person name="Kallberg Y."/>
        </authorList>
    </citation>
    <scope>NUCLEOTIDE SEQUENCE [LARGE SCALE GENOMIC DNA]</scope>
</reference>
<organism evidence="2 3">
    <name type="scientific">Larinioides sclopetarius</name>
    <dbReference type="NCBI Taxonomy" id="280406"/>
    <lineage>
        <taxon>Eukaryota</taxon>
        <taxon>Metazoa</taxon>
        <taxon>Ecdysozoa</taxon>
        <taxon>Arthropoda</taxon>
        <taxon>Chelicerata</taxon>
        <taxon>Arachnida</taxon>
        <taxon>Araneae</taxon>
        <taxon>Araneomorphae</taxon>
        <taxon>Entelegynae</taxon>
        <taxon>Araneoidea</taxon>
        <taxon>Araneidae</taxon>
        <taxon>Larinioides</taxon>
    </lineage>
</organism>
<name>A0AAV1YYW3_9ARAC</name>
<dbReference type="AlphaFoldDB" id="A0AAV1YYW3"/>
<gene>
    <name evidence="2" type="ORF">LARSCL_LOCUS1998</name>
</gene>
<evidence type="ECO:0000313" key="3">
    <source>
        <dbReference type="Proteomes" id="UP001497382"/>
    </source>
</evidence>
<evidence type="ECO:0000313" key="2">
    <source>
        <dbReference type="EMBL" id="CAL1264372.1"/>
    </source>
</evidence>
<evidence type="ECO:0000256" key="1">
    <source>
        <dbReference type="ARBA" id="ARBA00022729"/>
    </source>
</evidence>
<comment type="caution">
    <text evidence="2">The sequence shown here is derived from an EMBL/GenBank/DDBJ whole genome shotgun (WGS) entry which is preliminary data.</text>
</comment>
<dbReference type="EMBL" id="CAXIEN010000013">
    <property type="protein sequence ID" value="CAL1264372.1"/>
    <property type="molecule type" value="Genomic_DNA"/>
</dbReference>
<dbReference type="Gene3D" id="2.70.220.10">
    <property type="entry name" value="Ganglioside GM2 activator"/>
    <property type="match status" value="1"/>
</dbReference>
<sequence>MRGVGRELLGLWTQHSSYCRRSHSDTPGRLALDQGSGKQILQLWKLKISPDPISFSRNAQVSVQADLYEDIPYGARVHINIWKVTMGFVYVPAP</sequence>
<dbReference type="InterPro" id="IPR036846">
    <property type="entry name" value="GM2-AP_sf"/>
</dbReference>
<keyword evidence="3" id="KW-1185">Reference proteome</keyword>
<keyword evidence="1" id="KW-0732">Signal</keyword>
<accession>A0AAV1YYW3</accession>
<protein>
    <submittedName>
        <fullName evidence="2">Uncharacterized protein</fullName>
    </submittedName>
</protein>
<proteinExistence type="predicted"/>
<dbReference type="Proteomes" id="UP001497382">
    <property type="component" value="Unassembled WGS sequence"/>
</dbReference>